<evidence type="ECO:0000256" key="5">
    <source>
        <dbReference type="ARBA" id="ARBA00020821"/>
    </source>
</evidence>
<evidence type="ECO:0000256" key="12">
    <source>
        <dbReference type="ARBA" id="ARBA00048871"/>
    </source>
</evidence>
<evidence type="ECO:0000256" key="10">
    <source>
        <dbReference type="ARBA" id="ARBA00022840"/>
    </source>
</evidence>
<dbReference type="PANTHER" id="PTHR11130:SF0">
    <property type="entry name" value="GLUTATHIONE SYNTHETASE"/>
    <property type="match status" value="1"/>
</dbReference>
<gene>
    <name evidence="19" type="ORF">DGAL_LOCUS10380</name>
</gene>
<keyword evidence="20" id="KW-1185">Reference proteome</keyword>
<evidence type="ECO:0000256" key="9">
    <source>
        <dbReference type="ARBA" id="ARBA00022741"/>
    </source>
</evidence>
<evidence type="ECO:0000256" key="13">
    <source>
        <dbReference type="ARBA" id="ARBA00052123"/>
    </source>
</evidence>
<feature type="binding site" evidence="16">
    <location>
        <position position="464"/>
    </location>
    <ligand>
        <name>ATP</name>
        <dbReference type="ChEBI" id="CHEBI:30616"/>
    </ligand>
</feature>
<dbReference type="InterPro" id="IPR014049">
    <property type="entry name" value="Glutathione_synthase_N_euk"/>
</dbReference>
<dbReference type="OrthoDB" id="2020073at2759"/>
<dbReference type="FunFam" id="3.30.1490.80:FF:000009">
    <property type="entry name" value="Glutathione synthetase"/>
    <property type="match status" value="1"/>
</dbReference>
<dbReference type="InterPro" id="IPR005615">
    <property type="entry name" value="Glutathione_synthase"/>
</dbReference>
<comment type="catalytic activity">
    <reaction evidence="13">
        <text>gamma-L-glutamyl-(2S)-2-aminobutanoate + glycine + ATP = ophthalmate + ADP + phosphate + H(+)</text>
        <dbReference type="Rhea" id="RHEA:72075"/>
        <dbReference type="ChEBI" id="CHEBI:15378"/>
        <dbReference type="ChEBI" id="CHEBI:30616"/>
        <dbReference type="ChEBI" id="CHEBI:43474"/>
        <dbReference type="ChEBI" id="CHEBI:57305"/>
        <dbReference type="ChEBI" id="CHEBI:189406"/>
        <dbReference type="ChEBI" id="CHEBI:189750"/>
        <dbReference type="ChEBI" id="CHEBI:456216"/>
    </reaction>
    <physiologicalReaction direction="left-to-right" evidence="13">
        <dbReference type="Rhea" id="RHEA:72076"/>
    </physiologicalReaction>
</comment>
<dbReference type="GO" id="GO:0043295">
    <property type="term" value="F:glutathione binding"/>
    <property type="evidence" value="ECO:0007669"/>
    <property type="project" value="UniProtKB-UniRule"/>
</dbReference>
<dbReference type="Pfam" id="PF03917">
    <property type="entry name" value="GSH_synth_ATP"/>
    <property type="match status" value="1"/>
</dbReference>
<evidence type="ECO:0000256" key="17">
    <source>
        <dbReference type="PIRSR" id="PIRSR001558-2"/>
    </source>
</evidence>
<dbReference type="FunFam" id="3.30.1490.50:FF:000001">
    <property type="entry name" value="Glutathione synthetase"/>
    <property type="match status" value="1"/>
</dbReference>
<comment type="caution">
    <text evidence="19">The sequence shown here is derived from an EMBL/GenBank/DDBJ whole genome shotgun (WGS) entry which is preliminary data.</text>
</comment>
<keyword evidence="11 15" id="KW-0460">Magnesium</keyword>
<dbReference type="InterPro" id="IPR014042">
    <property type="entry name" value="Glutathione_synthase_a-hlx"/>
</dbReference>
<dbReference type="InterPro" id="IPR016185">
    <property type="entry name" value="PreATP-grasp_dom_sf"/>
</dbReference>
<dbReference type="InterPro" id="IPR037013">
    <property type="entry name" value="GSH-S_sub-bd_sf"/>
</dbReference>
<evidence type="ECO:0000256" key="1">
    <source>
        <dbReference type="ARBA" id="ARBA00004965"/>
    </source>
</evidence>
<dbReference type="Gene3D" id="3.30.1490.80">
    <property type="match status" value="1"/>
</dbReference>
<dbReference type="Proteomes" id="UP000789390">
    <property type="component" value="Unassembled WGS sequence"/>
</dbReference>
<dbReference type="EC" id="6.3.2.3" evidence="4 15"/>
<dbReference type="InterPro" id="IPR004887">
    <property type="entry name" value="GSH_synth_subst-bd"/>
</dbReference>
<evidence type="ECO:0000259" key="18">
    <source>
        <dbReference type="Pfam" id="PF03199"/>
    </source>
</evidence>
<dbReference type="NCBIfam" id="TIGR01986">
    <property type="entry name" value="glut_syn_euk"/>
    <property type="match status" value="1"/>
</dbReference>
<proteinExistence type="inferred from homology"/>
<accession>A0A8J2RW99</accession>
<feature type="binding site" evidence="16">
    <location>
        <position position="462"/>
    </location>
    <ligand>
        <name>substrate</name>
    </ligand>
</feature>
<sequence>MSTRLEPCVSINFDSSTLDEIVTKAKDWALMHGVCMRSRLNFSPDSINFAPFVLVPSAFPKKEFEKAIELQTLVNEMIHRIANNYEFLKSTLAITNTVDPFTAQLFKIYTTVQEEGVSQAIDLGLIRSDVMLGAEPEMPLSSFKLRQVEVNTIAAGFGWLGPSSGRLHRFVMQELSHGDKLQQLPENNALESLCGGMLKAWEIYNQPQAVILFIVEEITYNICDQRFHEFEIRKQNPNVRVIRRNLTQLGRGGAVLDAERKLIVDEHEVAVIYFRCGYSPDQYMSADGCEWDARLMIERSKAIKCPSISYHLAGTKKVQQVLADPGNLERIFDDPDKVARLRDVFTGLYSLDLDEEGDRAAEMAIQNPEKYVLKPQREGGGNNIYGIEASVGEVLKQLKGNPERASYILMDVIKPPLLRNWMIRPSTQPMLVDTLSELGIFGVVIGNAKEILHNSMGGHMLRTKIHTANEGGVAAGLGALDSPFLVDI</sequence>
<comment type="function">
    <text evidence="14">Catalyzes the production of glutathione from gamma-glutamylcysteine and glycine in an ATP-dependent manner. Glutathione (gamma-glutamylcysteinylglycine, GSH) is the most abundant intracellular thiol in living aerobic cells and is required for numerous processes including the protection of cells against oxidative damage, amino acid transport, the detoxification of foreign compounds, the maintenance of protein sulfhydryl groups in a reduced state and acts as a cofactor for a number of enzymes. Participates in ophthalmate biosynthesis in hepatocytes.</text>
</comment>
<keyword evidence="8 15" id="KW-0479">Metal-binding</keyword>
<dbReference type="GO" id="GO:0000287">
    <property type="term" value="F:magnesium ion binding"/>
    <property type="evidence" value="ECO:0007669"/>
    <property type="project" value="UniProtKB-UniRule"/>
</dbReference>
<dbReference type="PIRSF" id="PIRSF001558">
    <property type="entry name" value="GSHase"/>
    <property type="match status" value="1"/>
</dbReference>
<evidence type="ECO:0000256" key="4">
    <source>
        <dbReference type="ARBA" id="ARBA00012214"/>
    </source>
</evidence>
<feature type="binding site" evidence="17">
    <location>
        <position position="187"/>
    </location>
    <ligand>
        <name>Mg(2+)</name>
        <dbReference type="ChEBI" id="CHEBI:18420"/>
    </ligand>
</feature>
<feature type="binding site" evidence="16">
    <location>
        <position position="316"/>
    </location>
    <ligand>
        <name>ATP</name>
        <dbReference type="ChEBI" id="CHEBI:30616"/>
    </ligand>
</feature>
<keyword evidence="6 15" id="KW-0436">Ligase</keyword>
<dbReference type="InterPro" id="IPR014709">
    <property type="entry name" value="Glutathione_synthase_C_euk"/>
</dbReference>
<dbReference type="Gene3D" id="3.40.50.1760">
    <property type="entry name" value="Glutathione synthase, substrate-binding domain superfamily, eukaryotic"/>
    <property type="match status" value="1"/>
</dbReference>
<dbReference type="Gene3D" id="1.10.1080.10">
    <property type="entry name" value="Glutathione Synthetase, Chain A, domain 3"/>
    <property type="match status" value="1"/>
</dbReference>
<comment type="subunit">
    <text evidence="3">Homodimer.</text>
</comment>
<dbReference type="EMBL" id="CAKKLH010000257">
    <property type="protein sequence ID" value="CAH0107093.1"/>
    <property type="molecule type" value="Genomic_DNA"/>
</dbReference>
<comment type="catalytic activity">
    <reaction evidence="12">
        <text>gamma-L-glutamyl-L-cysteine + glycine + ATP = glutathione + ADP + phosphate + H(+)</text>
        <dbReference type="Rhea" id="RHEA:13557"/>
        <dbReference type="ChEBI" id="CHEBI:15378"/>
        <dbReference type="ChEBI" id="CHEBI:30616"/>
        <dbReference type="ChEBI" id="CHEBI:43474"/>
        <dbReference type="ChEBI" id="CHEBI:57305"/>
        <dbReference type="ChEBI" id="CHEBI:57925"/>
        <dbReference type="ChEBI" id="CHEBI:58173"/>
        <dbReference type="ChEBI" id="CHEBI:456216"/>
        <dbReference type="EC" id="6.3.2.3"/>
    </reaction>
    <physiologicalReaction direction="left-to-right" evidence="12">
        <dbReference type="Rhea" id="RHEA:13558"/>
    </physiologicalReaction>
</comment>
<evidence type="ECO:0000256" key="3">
    <source>
        <dbReference type="ARBA" id="ARBA00011738"/>
    </source>
</evidence>
<dbReference type="SUPFAM" id="SSF56059">
    <property type="entry name" value="Glutathione synthetase ATP-binding domain-like"/>
    <property type="match status" value="1"/>
</dbReference>
<dbReference type="UniPathway" id="UPA00142">
    <property type="reaction ID" value="UER00210"/>
</dbReference>
<evidence type="ECO:0000256" key="16">
    <source>
        <dbReference type="PIRSR" id="PIRSR001558-1"/>
    </source>
</evidence>
<dbReference type="SUPFAM" id="SSF52440">
    <property type="entry name" value="PreATP-grasp domain"/>
    <property type="match status" value="1"/>
</dbReference>
<evidence type="ECO:0000256" key="15">
    <source>
        <dbReference type="PIRNR" id="PIRNR001558"/>
    </source>
</evidence>
<dbReference type="Gene3D" id="3.30.1490.50">
    <property type="match status" value="1"/>
</dbReference>
<dbReference type="AlphaFoldDB" id="A0A8J2RW99"/>
<dbReference type="PANTHER" id="PTHR11130">
    <property type="entry name" value="GLUTATHIONE SYNTHETASE"/>
    <property type="match status" value="1"/>
</dbReference>
<evidence type="ECO:0000256" key="8">
    <source>
        <dbReference type="ARBA" id="ARBA00022723"/>
    </source>
</evidence>
<comment type="cofactor">
    <cofactor evidence="15 17">
        <name>Mg(2+)</name>
        <dbReference type="ChEBI" id="CHEBI:18420"/>
    </cofactor>
    <text evidence="15 17">Binds 1 Mg(2+) ion per subunit.</text>
</comment>
<evidence type="ECO:0000256" key="6">
    <source>
        <dbReference type="ARBA" id="ARBA00022598"/>
    </source>
</evidence>
<dbReference type="GO" id="GO:0005829">
    <property type="term" value="C:cytosol"/>
    <property type="evidence" value="ECO:0007669"/>
    <property type="project" value="TreeGrafter"/>
</dbReference>
<feature type="binding site" evidence="16">
    <location>
        <position position="225"/>
    </location>
    <ligand>
        <name>substrate</name>
    </ligand>
</feature>
<feature type="binding site" evidence="16">
    <location>
        <position position="470"/>
    </location>
    <ligand>
        <name>ATP</name>
        <dbReference type="ChEBI" id="CHEBI:30616"/>
    </ligand>
</feature>
<evidence type="ECO:0000256" key="11">
    <source>
        <dbReference type="ARBA" id="ARBA00022842"/>
    </source>
</evidence>
<feature type="binding site" evidence="16">
    <location>
        <begin position="374"/>
        <end position="383"/>
    </location>
    <ligand>
        <name>ATP</name>
        <dbReference type="ChEBI" id="CHEBI:30616"/>
    </ligand>
</feature>
<evidence type="ECO:0000313" key="19">
    <source>
        <dbReference type="EMBL" id="CAH0107093.1"/>
    </source>
</evidence>
<feature type="binding site" evidence="17">
    <location>
        <position position="378"/>
    </location>
    <ligand>
        <name>Mg(2+)</name>
        <dbReference type="ChEBI" id="CHEBI:18420"/>
    </ligand>
</feature>
<feature type="binding site" evidence="16">
    <location>
        <begin position="410"/>
        <end position="413"/>
    </location>
    <ligand>
        <name>ATP</name>
        <dbReference type="ChEBI" id="CHEBI:30616"/>
    </ligand>
</feature>
<keyword evidence="9 15" id="KW-0547">Nucleotide-binding</keyword>
<comment type="pathway">
    <text evidence="1 15">Sulfur metabolism; glutathione biosynthesis; glutathione from L-cysteine and L-glutamate: step 2/2.</text>
</comment>
<dbReference type="GO" id="GO:0004363">
    <property type="term" value="F:glutathione synthase activity"/>
    <property type="evidence" value="ECO:0007669"/>
    <property type="project" value="UniProtKB-UniRule"/>
</dbReference>
<reference evidence="19" key="1">
    <citation type="submission" date="2021-11" db="EMBL/GenBank/DDBJ databases">
        <authorList>
            <person name="Schell T."/>
        </authorList>
    </citation>
    <scope>NUCLEOTIDE SEQUENCE</scope>
    <source>
        <strain evidence="19">M5</strain>
    </source>
</reference>
<dbReference type="GO" id="GO:0005524">
    <property type="term" value="F:ATP binding"/>
    <property type="evidence" value="ECO:0007669"/>
    <property type="project" value="UniProtKB-UniRule"/>
</dbReference>
<dbReference type="Pfam" id="PF03199">
    <property type="entry name" value="GSH_synthase"/>
    <property type="match status" value="1"/>
</dbReference>
<evidence type="ECO:0000256" key="7">
    <source>
        <dbReference type="ARBA" id="ARBA00022684"/>
    </source>
</evidence>
<keyword evidence="10 15" id="KW-0067">ATP-binding</keyword>
<feature type="binding site" evidence="16">
    <location>
        <position position="385"/>
    </location>
    <ligand>
        <name>ATP</name>
        <dbReference type="ChEBI" id="CHEBI:30616"/>
    </ligand>
</feature>
<keyword evidence="7 15" id="KW-0317">Glutathione biosynthesis</keyword>
<dbReference type="FunFam" id="3.40.50.1760:FF:000001">
    <property type="entry name" value="Glutathione synthetase"/>
    <property type="match status" value="1"/>
</dbReference>
<feature type="binding site" evidence="16">
    <location>
        <position position="437"/>
    </location>
    <ligand>
        <name>ATP</name>
        <dbReference type="ChEBI" id="CHEBI:30616"/>
    </ligand>
</feature>
<evidence type="ECO:0000256" key="14">
    <source>
        <dbReference type="ARBA" id="ARBA00059746"/>
    </source>
</evidence>
<organism evidence="19 20">
    <name type="scientific">Daphnia galeata</name>
    <dbReference type="NCBI Taxonomy" id="27404"/>
    <lineage>
        <taxon>Eukaryota</taxon>
        <taxon>Metazoa</taxon>
        <taxon>Ecdysozoa</taxon>
        <taxon>Arthropoda</taxon>
        <taxon>Crustacea</taxon>
        <taxon>Branchiopoda</taxon>
        <taxon>Diplostraca</taxon>
        <taxon>Cladocera</taxon>
        <taxon>Anomopoda</taxon>
        <taxon>Daphniidae</taxon>
        <taxon>Daphnia</taxon>
    </lineage>
</organism>
<name>A0A8J2RW99_9CRUS</name>
<dbReference type="Gene3D" id="3.30.470.20">
    <property type="entry name" value="ATP-grasp fold, B domain"/>
    <property type="match status" value="1"/>
</dbReference>
<protein>
    <recommendedName>
        <fullName evidence="5 15">Glutathione synthetase</fullName>
        <shortName evidence="15">GSH-S</shortName>
        <ecNumber evidence="4 15">6.3.2.3</ecNumber>
    </recommendedName>
</protein>
<feature type="domain" description="Glutathione synthase substrate-binding" evidence="18">
    <location>
        <begin position="209"/>
        <end position="313"/>
    </location>
</feature>
<comment type="similarity">
    <text evidence="2 15">Belongs to the eukaryotic GSH synthase family.</text>
</comment>
<evidence type="ECO:0000313" key="20">
    <source>
        <dbReference type="Proteomes" id="UP000789390"/>
    </source>
</evidence>
<evidence type="ECO:0000256" key="2">
    <source>
        <dbReference type="ARBA" id="ARBA00010385"/>
    </source>
</evidence>